<evidence type="ECO:0000256" key="7">
    <source>
        <dbReference type="ARBA" id="ARBA00023146"/>
    </source>
</evidence>
<gene>
    <name evidence="13" type="ORF">A3A49_00085</name>
</gene>
<organism evidence="13 14">
    <name type="scientific">Candidatus Curtissbacteria bacterium RIFCSPLOWO2_01_FULL_38_11b</name>
    <dbReference type="NCBI Taxonomy" id="1797725"/>
    <lineage>
        <taxon>Bacteria</taxon>
        <taxon>Candidatus Curtissiibacteriota</taxon>
    </lineage>
</organism>
<reference evidence="13 14" key="1">
    <citation type="journal article" date="2016" name="Nat. Commun.">
        <title>Thousands of microbial genomes shed light on interconnected biogeochemical processes in an aquifer system.</title>
        <authorList>
            <person name="Anantharaman K."/>
            <person name="Brown C.T."/>
            <person name="Hug L.A."/>
            <person name="Sharon I."/>
            <person name="Castelle C.J."/>
            <person name="Probst A.J."/>
            <person name="Thomas B.C."/>
            <person name="Singh A."/>
            <person name="Wilkins M.J."/>
            <person name="Karaoz U."/>
            <person name="Brodie E.L."/>
            <person name="Williams K.H."/>
            <person name="Hubbard S.S."/>
            <person name="Banfield J.F."/>
        </authorList>
    </citation>
    <scope>NUCLEOTIDE SEQUENCE [LARGE SCALE GENOMIC DNA]</scope>
</reference>
<keyword evidence="3 10" id="KW-0436">Ligase</keyword>
<keyword evidence="6 10" id="KW-0648">Protein biosynthesis</keyword>
<dbReference type="Gene3D" id="1.10.730.10">
    <property type="entry name" value="Isoleucyl-tRNA Synthetase, Domain 1"/>
    <property type="match status" value="1"/>
</dbReference>
<evidence type="ECO:0000313" key="14">
    <source>
        <dbReference type="Proteomes" id="UP000176740"/>
    </source>
</evidence>
<evidence type="ECO:0000256" key="5">
    <source>
        <dbReference type="ARBA" id="ARBA00022840"/>
    </source>
</evidence>
<dbReference type="InterPro" id="IPR009080">
    <property type="entry name" value="tRNAsynth_Ia_anticodon-bd"/>
</dbReference>
<evidence type="ECO:0000256" key="8">
    <source>
        <dbReference type="ARBA" id="ARBA00047552"/>
    </source>
</evidence>
<comment type="similarity">
    <text evidence="10">Belongs to the class-I aminoacyl-tRNA synthetase family.</text>
</comment>
<evidence type="ECO:0000256" key="2">
    <source>
        <dbReference type="ARBA" id="ARBA00022490"/>
    </source>
</evidence>
<dbReference type="InterPro" id="IPR009008">
    <property type="entry name" value="Val/Leu/Ile-tRNA-synth_edit"/>
</dbReference>
<dbReference type="InterPro" id="IPR014729">
    <property type="entry name" value="Rossmann-like_a/b/a_fold"/>
</dbReference>
<evidence type="ECO:0000256" key="1">
    <source>
        <dbReference type="ARBA" id="ARBA00013169"/>
    </source>
</evidence>
<dbReference type="SUPFAM" id="SSF47323">
    <property type="entry name" value="Anticodon-binding domain of a subclass of class I aminoacyl-tRNA synthetases"/>
    <property type="match status" value="1"/>
</dbReference>
<feature type="domain" description="Aminoacyl-tRNA synthetase class Ia" evidence="11">
    <location>
        <begin position="516"/>
        <end position="610"/>
    </location>
</feature>
<comment type="catalytic activity">
    <reaction evidence="8">
        <text>tRNA(Val) + L-valine + ATP = L-valyl-tRNA(Val) + AMP + diphosphate</text>
        <dbReference type="Rhea" id="RHEA:10704"/>
        <dbReference type="Rhea" id="RHEA-COMP:9672"/>
        <dbReference type="Rhea" id="RHEA-COMP:9708"/>
        <dbReference type="ChEBI" id="CHEBI:30616"/>
        <dbReference type="ChEBI" id="CHEBI:33019"/>
        <dbReference type="ChEBI" id="CHEBI:57762"/>
        <dbReference type="ChEBI" id="CHEBI:78442"/>
        <dbReference type="ChEBI" id="CHEBI:78537"/>
        <dbReference type="ChEBI" id="CHEBI:456215"/>
        <dbReference type="EC" id="6.1.1.9"/>
    </reaction>
</comment>
<dbReference type="PROSITE" id="PS00178">
    <property type="entry name" value="AA_TRNA_LIGASE_I"/>
    <property type="match status" value="1"/>
</dbReference>
<dbReference type="SUPFAM" id="SSF52374">
    <property type="entry name" value="Nucleotidylyl transferase"/>
    <property type="match status" value="1"/>
</dbReference>
<keyword evidence="4 10" id="KW-0547">Nucleotide-binding</keyword>
<dbReference type="EC" id="6.1.1.9" evidence="1 9"/>
<dbReference type="GO" id="GO:0002161">
    <property type="term" value="F:aminoacyl-tRNA deacylase activity"/>
    <property type="evidence" value="ECO:0007669"/>
    <property type="project" value="InterPro"/>
</dbReference>
<evidence type="ECO:0000313" key="13">
    <source>
        <dbReference type="EMBL" id="OGD98221.1"/>
    </source>
</evidence>
<dbReference type="InterPro" id="IPR002303">
    <property type="entry name" value="Valyl-tRNA_ligase"/>
</dbReference>
<dbReference type="InterPro" id="IPR002300">
    <property type="entry name" value="aa-tRNA-synth_Ia"/>
</dbReference>
<accession>A0A1F5H289</accession>
<evidence type="ECO:0000256" key="10">
    <source>
        <dbReference type="RuleBase" id="RU363035"/>
    </source>
</evidence>
<comment type="caution">
    <text evidence="13">The sequence shown here is derived from an EMBL/GenBank/DDBJ whole genome shotgun (WGS) entry which is preliminary data.</text>
</comment>
<dbReference type="AlphaFoldDB" id="A0A1F5H289"/>
<dbReference type="NCBIfam" id="TIGR00422">
    <property type="entry name" value="valS"/>
    <property type="match status" value="1"/>
</dbReference>
<dbReference type="PRINTS" id="PR00986">
    <property type="entry name" value="TRNASYNTHVAL"/>
</dbReference>
<feature type="domain" description="Aminoacyl-tRNA synthetase class Ia" evidence="11">
    <location>
        <begin position="19"/>
        <end position="484"/>
    </location>
</feature>
<dbReference type="GO" id="GO:0006438">
    <property type="term" value="P:valyl-tRNA aminoacylation"/>
    <property type="evidence" value="ECO:0007669"/>
    <property type="project" value="UniProtKB-UniRule"/>
</dbReference>
<dbReference type="Proteomes" id="UP000176740">
    <property type="component" value="Unassembled WGS sequence"/>
</dbReference>
<dbReference type="EMBL" id="MFBO01000014">
    <property type="protein sequence ID" value="OGD98221.1"/>
    <property type="molecule type" value="Genomic_DNA"/>
</dbReference>
<keyword evidence="2" id="KW-0963">Cytoplasm</keyword>
<evidence type="ECO:0000256" key="3">
    <source>
        <dbReference type="ARBA" id="ARBA00022598"/>
    </source>
</evidence>
<dbReference type="CDD" id="cd07962">
    <property type="entry name" value="Anticodon_Ia_Val"/>
    <property type="match status" value="1"/>
</dbReference>
<dbReference type="InterPro" id="IPR033705">
    <property type="entry name" value="Anticodon_Ia_Val"/>
</dbReference>
<dbReference type="InterPro" id="IPR013155">
    <property type="entry name" value="M/V/L/I-tRNA-synth_anticd-bd"/>
</dbReference>
<evidence type="ECO:0000259" key="11">
    <source>
        <dbReference type="Pfam" id="PF00133"/>
    </source>
</evidence>
<dbReference type="GO" id="GO:0005829">
    <property type="term" value="C:cytosol"/>
    <property type="evidence" value="ECO:0007669"/>
    <property type="project" value="TreeGrafter"/>
</dbReference>
<proteinExistence type="inferred from homology"/>
<keyword evidence="5 10" id="KW-0067">ATP-binding</keyword>
<evidence type="ECO:0000259" key="12">
    <source>
        <dbReference type="Pfam" id="PF08264"/>
    </source>
</evidence>
<evidence type="ECO:0000256" key="4">
    <source>
        <dbReference type="ARBA" id="ARBA00022741"/>
    </source>
</evidence>
<dbReference type="PANTHER" id="PTHR11946:SF93">
    <property type="entry name" value="VALINE--TRNA LIGASE, CHLOROPLASTIC_MITOCHONDRIAL 2"/>
    <property type="match status" value="1"/>
</dbReference>
<dbReference type="STRING" id="1797725.A3A49_00085"/>
<dbReference type="PANTHER" id="PTHR11946">
    <property type="entry name" value="VALYL-TRNA SYNTHETASES"/>
    <property type="match status" value="1"/>
</dbReference>
<dbReference type="Pfam" id="PF00133">
    <property type="entry name" value="tRNA-synt_1"/>
    <property type="match status" value="2"/>
</dbReference>
<protein>
    <recommendedName>
        <fullName evidence="1 9">Valine--tRNA ligase</fullName>
        <ecNumber evidence="1 9">6.1.1.9</ecNumber>
    </recommendedName>
</protein>
<evidence type="ECO:0000256" key="9">
    <source>
        <dbReference type="NCBIfam" id="TIGR00422"/>
    </source>
</evidence>
<dbReference type="SUPFAM" id="SSF50677">
    <property type="entry name" value="ValRS/IleRS/LeuRS editing domain"/>
    <property type="match status" value="1"/>
</dbReference>
<sequence length="775" mass="89677">MKSNLKNKKGNFKNVPKEIYDFWEKSGFFSADLKSEKEKYSLLIPPPNLTGELHLGHAMQHSILDAVARFKRLQGFDVLLLPGVDHAGIQFEATFDKFLAKKNLSKRKLGREKWLEEAFKFKDEVYKSVSSTWRFMGLSADWKREVFTLDEGPKLAVFEQFKTYYDKGLIYKGPYIVQWCPKCNTAIEDVEMEYEERKEKLYYLKYGPLTLATVRPETKFGDTAMAVHPDDKRYQDYIGKEFEIETLAGRKKMKVVADSAVDPEFGTGVIKVTPGHDFADYEIGRRHNLPILQAINKEGRLTELAGKYAGMKVLEAREKMIPELKQKGILLKQENYVHNVAVCERCKSTVEPLISEEWFVKVNDLAKGAISVINLDKIKFLPKNYKKILVEWLKNIHDWCISRSLWWGHRIPVWYPSTSLRISDPSTHSINSGSSTRSARSGRVEEMKVSLESPGEGWVQDEQVLDTWFSSGLWPLSTLGWSVGTGPVSRFPPVSAPPQSGVRADRNPSTTATRAENLMFKRYFPWDFEISAPEIKYLWIARMIMISQYFTGQIPFKTMFFHGMLRDLLGRKFSKSLGNGIDPVYLIDKWGVDATRMALYTYSIPGRDGRVSREILDERGKNFRNFATKIRNITHFVIDLKPDSNSEVSRQTRPITLDVMKSGRQENTSEVSIADDKWILDELSKTIRTVTKHLENLELHLAVEEIYEFVWHKFADRYIEESKSNRVKVQPTLEHVLKQVLILLHPFMPFLTEELYQKFEVKRESIMQEEWSSSR</sequence>
<dbReference type="Pfam" id="PF08264">
    <property type="entry name" value="Anticodon_1"/>
    <property type="match status" value="1"/>
</dbReference>
<evidence type="ECO:0000256" key="6">
    <source>
        <dbReference type="ARBA" id="ARBA00022917"/>
    </source>
</evidence>
<keyword evidence="7 10" id="KW-0030">Aminoacyl-tRNA synthetase</keyword>
<feature type="domain" description="Methionyl/Valyl/Leucyl/Isoleucyl-tRNA synthetase anticodon-binding" evidence="12">
    <location>
        <begin position="676"/>
        <end position="773"/>
    </location>
</feature>
<dbReference type="Gene3D" id="3.40.50.620">
    <property type="entry name" value="HUPs"/>
    <property type="match status" value="2"/>
</dbReference>
<dbReference type="GO" id="GO:0005524">
    <property type="term" value="F:ATP binding"/>
    <property type="evidence" value="ECO:0007669"/>
    <property type="project" value="UniProtKB-KW"/>
</dbReference>
<dbReference type="InterPro" id="IPR001412">
    <property type="entry name" value="aa-tRNA-synth_I_CS"/>
</dbReference>
<dbReference type="GO" id="GO:0004832">
    <property type="term" value="F:valine-tRNA ligase activity"/>
    <property type="evidence" value="ECO:0007669"/>
    <property type="project" value="UniProtKB-UniRule"/>
</dbReference>
<name>A0A1F5H289_9BACT</name>